<comment type="caution">
    <text evidence="2">The sequence shown here is derived from an EMBL/GenBank/DDBJ whole genome shotgun (WGS) entry which is preliminary data.</text>
</comment>
<protein>
    <recommendedName>
        <fullName evidence="1">Tip attachment protein J domain-containing protein</fullName>
    </recommendedName>
</protein>
<evidence type="ECO:0000259" key="1">
    <source>
        <dbReference type="Pfam" id="PF13550"/>
    </source>
</evidence>
<feature type="non-terminal residue" evidence="2">
    <location>
        <position position="1"/>
    </location>
</feature>
<name>A0A0F9AVC7_9ZZZZ</name>
<reference evidence="2" key="1">
    <citation type="journal article" date="2015" name="Nature">
        <title>Complex archaea that bridge the gap between prokaryotes and eukaryotes.</title>
        <authorList>
            <person name="Spang A."/>
            <person name="Saw J.H."/>
            <person name="Jorgensen S.L."/>
            <person name="Zaremba-Niedzwiedzka K."/>
            <person name="Martijn J."/>
            <person name="Lind A.E."/>
            <person name="van Eijk R."/>
            <person name="Schleper C."/>
            <person name="Guy L."/>
            <person name="Ettema T.J."/>
        </authorList>
    </citation>
    <scope>NUCLEOTIDE SEQUENCE</scope>
</reference>
<dbReference type="EMBL" id="LAZR01044073">
    <property type="protein sequence ID" value="KKL05537.1"/>
    <property type="molecule type" value="Genomic_DNA"/>
</dbReference>
<dbReference type="Pfam" id="PF13550">
    <property type="entry name" value="Phage-tail_3"/>
    <property type="match status" value="1"/>
</dbReference>
<feature type="domain" description="Tip attachment protein J" evidence="1">
    <location>
        <begin position="206"/>
        <end position="368"/>
    </location>
</feature>
<accession>A0A0F9AVC7</accession>
<feature type="non-terminal residue" evidence="2">
    <location>
        <position position="463"/>
    </location>
</feature>
<sequence>GYRYFIGVDIVLCYGPIDRLTRLEAGDKLASEPDTEIGPFGNDGLNYLISKKNLFGGEEKGGGIIGVFKVYGGTPNQSINTYLVGSGPANGDSTLQPAYVDVCHIVWQHGEIGEAPNLGNWVFRITRFPTGLADNHGANSVDTIIRGDVNNGDANPAEVLFEILTNDVWGVGLDVSEIDISAFVSAHAVLATEENGVSLLINTFKSAEEIIKIILSQIDASMFQTSDGVFSLKLIRDDFVFASLPIFNETNISKLDQFSRGGWSSTRNHMNIKYIDRNQDFIETGAMAQDTANFRTQGRHLRDDQTYPGVKHKGTARDIAARELRAAAFPLAKAKFKMNREAFFLVPGDVFRFQWDDLGIVDMVMRVGPIDLGTPIDGEIEVHAVQDIFAIGETVFGESEDSGWNPISGTTDAIAAINEIVREIPLILRNQDTDTFPPAETGARLMSLVAAPTNVHVQFTQFV</sequence>
<dbReference type="InterPro" id="IPR032876">
    <property type="entry name" value="J_dom"/>
</dbReference>
<proteinExistence type="predicted"/>
<gene>
    <name evidence="2" type="ORF">LCGC14_2605040</name>
</gene>
<dbReference type="AlphaFoldDB" id="A0A0F9AVC7"/>
<organism evidence="2">
    <name type="scientific">marine sediment metagenome</name>
    <dbReference type="NCBI Taxonomy" id="412755"/>
    <lineage>
        <taxon>unclassified sequences</taxon>
        <taxon>metagenomes</taxon>
        <taxon>ecological metagenomes</taxon>
    </lineage>
</organism>
<evidence type="ECO:0000313" key="2">
    <source>
        <dbReference type="EMBL" id="KKL05537.1"/>
    </source>
</evidence>